<reference evidence="12" key="1">
    <citation type="submission" date="2016-10" db="EMBL/GenBank/DDBJ databases">
        <authorList>
            <person name="Varghese N."/>
            <person name="Submissions S."/>
        </authorList>
    </citation>
    <scope>NUCLEOTIDE SEQUENCE [LARGE SCALE GENOMIC DNA]</scope>
    <source>
        <strain evidence="12">DSM 3669</strain>
    </source>
</reference>
<dbReference type="InterPro" id="IPR001328">
    <property type="entry name" value="Pept_tRNA_hydro"/>
</dbReference>
<comment type="catalytic activity">
    <reaction evidence="6 8 9">
        <text>an N-acyl-L-alpha-aminoacyl-tRNA + H2O = an N-acyl-L-amino acid + a tRNA + H(+)</text>
        <dbReference type="Rhea" id="RHEA:54448"/>
        <dbReference type="Rhea" id="RHEA-COMP:10123"/>
        <dbReference type="Rhea" id="RHEA-COMP:13883"/>
        <dbReference type="ChEBI" id="CHEBI:15377"/>
        <dbReference type="ChEBI" id="CHEBI:15378"/>
        <dbReference type="ChEBI" id="CHEBI:59874"/>
        <dbReference type="ChEBI" id="CHEBI:78442"/>
        <dbReference type="ChEBI" id="CHEBI:138191"/>
        <dbReference type="EC" id="3.1.1.29"/>
    </reaction>
</comment>
<keyword evidence="3 8" id="KW-0378">Hydrolase</keyword>
<comment type="function">
    <text evidence="8">Catalyzes the release of premature peptidyl moieties from peptidyl-tRNA molecules trapped in stalled 50S ribosomal subunits, and thus maintains levels of free tRNAs and 50S ribosomes.</text>
</comment>
<evidence type="ECO:0000256" key="9">
    <source>
        <dbReference type="RuleBase" id="RU000673"/>
    </source>
</evidence>
<dbReference type="PANTHER" id="PTHR17224">
    <property type="entry name" value="PEPTIDYL-TRNA HYDROLASE"/>
    <property type="match status" value="1"/>
</dbReference>
<evidence type="ECO:0000256" key="8">
    <source>
        <dbReference type="HAMAP-Rule" id="MF_00083"/>
    </source>
</evidence>
<evidence type="ECO:0000256" key="4">
    <source>
        <dbReference type="ARBA" id="ARBA00022884"/>
    </source>
</evidence>
<dbReference type="GO" id="GO:0072344">
    <property type="term" value="P:rescue of stalled ribosome"/>
    <property type="evidence" value="ECO:0007669"/>
    <property type="project" value="UniProtKB-UniRule"/>
</dbReference>
<dbReference type="PROSITE" id="PS01195">
    <property type="entry name" value="PEPT_TRNA_HYDROL_1"/>
    <property type="match status" value="1"/>
</dbReference>
<feature type="active site" description="Proton acceptor" evidence="8">
    <location>
        <position position="19"/>
    </location>
</feature>
<evidence type="ECO:0000256" key="7">
    <source>
        <dbReference type="ARBA" id="ARBA00050038"/>
    </source>
</evidence>
<comment type="similarity">
    <text evidence="5 8 10">Belongs to the PTH family.</text>
</comment>
<keyword evidence="4 8" id="KW-0694">RNA-binding</keyword>
<dbReference type="EC" id="3.1.1.29" evidence="1 8"/>
<dbReference type="EMBL" id="FOYM01000010">
    <property type="protein sequence ID" value="SFR04419.1"/>
    <property type="molecule type" value="Genomic_DNA"/>
</dbReference>
<dbReference type="Pfam" id="PF01195">
    <property type="entry name" value="Pept_tRNA_hydro"/>
    <property type="match status" value="1"/>
</dbReference>
<feature type="site" description="Discriminates between blocked and unblocked aminoacyl-tRNA" evidence="8">
    <location>
        <position position="9"/>
    </location>
</feature>
<evidence type="ECO:0000313" key="11">
    <source>
        <dbReference type="EMBL" id="SFR04419.1"/>
    </source>
</evidence>
<evidence type="ECO:0000256" key="6">
    <source>
        <dbReference type="ARBA" id="ARBA00048707"/>
    </source>
</evidence>
<dbReference type="STRING" id="39060.SAMN05660706_11065"/>
<evidence type="ECO:0000256" key="2">
    <source>
        <dbReference type="ARBA" id="ARBA00022555"/>
    </source>
</evidence>
<dbReference type="GO" id="GO:0000049">
    <property type="term" value="F:tRNA binding"/>
    <property type="evidence" value="ECO:0007669"/>
    <property type="project" value="UniProtKB-UniRule"/>
</dbReference>
<evidence type="ECO:0000313" key="12">
    <source>
        <dbReference type="Proteomes" id="UP000199584"/>
    </source>
</evidence>
<dbReference type="HAMAP" id="MF_00083">
    <property type="entry name" value="Pept_tRNA_hydro_bact"/>
    <property type="match status" value="1"/>
</dbReference>
<dbReference type="Gene3D" id="3.40.50.1470">
    <property type="entry name" value="Peptidyl-tRNA hydrolase"/>
    <property type="match status" value="1"/>
</dbReference>
<dbReference type="InterPro" id="IPR018171">
    <property type="entry name" value="Pept_tRNA_hydro_CS"/>
</dbReference>
<gene>
    <name evidence="8" type="primary">pth</name>
    <name evidence="11" type="ORF">SAMN05660706_11065</name>
</gene>
<dbReference type="GO" id="GO:0004045">
    <property type="term" value="F:peptidyl-tRNA hydrolase activity"/>
    <property type="evidence" value="ECO:0007669"/>
    <property type="project" value="UniProtKB-UniRule"/>
</dbReference>
<dbReference type="GO" id="GO:0005737">
    <property type="term" value="C:cytoplasm"/>
    <property type="evidence" value="ECO:0007669"/>
    <property type="project" value="UniProtKB-SubCell"/>
</dbReference>
<keyword evidence="12" id="KW-1185">Reference proteome</keyword>
<dbReference type="GO" id="GO:0006515">
    <property type="term" value="P:protein quality control for misfolded or incompletely synthesized proteins"/>
    <property type="evidence" value="ECO:0007669"/>
    <property type="project" value="UniProtKB-UniRule"/>
</dbReference>
<protein>
    <recommendedName>
        <fullName evidence="7 8">Peptidyl-tRNA hydrolase</fullName>
        <shortName evidence="8">Pth</shortName>
        <ecNumber evidence="1 8">3.1.1.29</ecNumber>
    </recommendedName>
</protein>
<evidence type="ECO:0000256" key="1">
    <source>
        <dbReference type="ARBA" id="ARBA00013260"/>
    </source>
</evidence>
<comment type="function">
    <text evidence="8">Hydrolyzes ribosome-free peptidyl-tRNAs (with 1 or more amino acids incorporated), which drop off the ribosome during protein synthesis, or as a result of ribosome stalling.</text>
</comment>
<dbReference type="FunFam" id="3.40.50.1470:FF:000001">
    <property type="entry name" value="Peptidyl-tRNA hydrolase"/>
    <property type="match status" value="1"/>
</dbReference>
<dbReference type="SUPFAM" id="SSF53178">
    <property type="entry name" value="Peptidyl-tRNA hydrolase-like"/>
    <property type="match status" value="1"/>
</dbReference>
<feature type="binding site" evidence="8">
    <location>
        <position position="66"/>
    </location>
    <ligand>
        <name>tRNA</name>
        <dbReference type="ChEBI" id="CHEBI:17843"/>
    </ligand>
</feature>
<proteinExistence type="inferred from homology"/>
<dbReference type="Proteomes" id="UP000199584">
    <property type="component" value="Unassembled WGS sequence"/>
</dbReference>
<dbReference type="InterPro" id="IPR036416">
    <property type="entry name" value="Pept_tRNA_hydro_sf"/>
</dbReference>
<evidence type="ECO:0000256" key="10">
    <source>
        <dbReference type="RuleBase" id="RU004320"/>
    </source>
</evidence>
<dbReference type="AlphaFoldDB" id="A0A1I6DG57"/>
<accession>A0A1I6DG57</accession>
<feature type="binding site" evidence="8">
    <location>
        <position position="64"/>
    </location>
    <ligand>
        <name>tRNA</name>
        <dbReference type="ChEBI" id="CHEBI:17843"/>
    </ligand>
</feature>
<sequence length="191" mass="21042">MKLVVGLGNPGHKYVATRHNVGFQAVDLVARALETVIDRPFLRSLVGQGVYHGEKIILAKPQTYMNLSGEAVIRLLQWYKLDPPDLVVIYDDLDLEPGRLRIRDRGGAGGHRGVASIIRMLGAADFVRVRVGIGRPSARGPEVVDWVLGRPLPDEARAIDRALQVVPEVVWELVDGGVTAAMNKFNRREPV</sequence>
<evidence type="ECO:0000256" key="3">
    <source>
        <dbReference type="ARBA" id="ARBA00022801"/>
    </source>
</evidence>
<dbReference type="OrthoDB" id="9800507at2"/>
<evidence type="ECO:0000256" key="5">
    <source>
        <dbReference type="ARBA" id="ARBA00038063"/>
    </source>
</evidence>
<feature type="site" description="Stabilizes the basic form of H active site to accept a proton" evidence="8">
    <location>
        <position position="91"/>
    </location>
</feature>
<dbReference type="PANTHER" id="PTHR17224:SF1">
    <property type="entry name" value="PEPTIDYL-TRNA HYDROLASE"/>
    <property type="match status" value="1"/>
</dbReference>
<keyword evidence="2 8" id="KW-0820">tRNA-binding</keyword>
<comment type="subcellular location">
    <subcellularLocation>
        <location evidence="8">Cytoplasm</location>
    </subcellularLocation>
</comment>
<name>A0A1I6DG57_9FIRM</name>
<comment type="subunit">
    <text evidence="8">Monomer.</text>
</comment>
<comment type="caution">
    <text evidence="8">Lacks conserved residue(s) required for the propagation of feature annotation.</text>
</comment>
<feature type="binding site" evidence="8">
    <location>
        <position position="14"/>
    </location>
    <ligand>
        <name>tRNA</name>
        <dbReference type="ChEBI" id="CHEBI:17843"/>
    </ligand>
</feature>
<dbReference type="CDD" id="cd00462">
    <property type="entry name" value="PTH"/>
    <property type="match status" value="1"/>
</dbReference>
<dbReference type="RefSeq" id="WP_092482877.1">
    <property type="nucleotide sequence ID" value="NZ_FOYM01000010.1"/>
</dbReference>
<dbReference type="NCBIfam" id="TIGR00447">
    <property type="entry name" value="pth"/>
    <property type="match status" value="1"/>
</dbReference>
<keyword evidence="8" id="KW-0963">Cytoplasm</keyword>
<organism evidence="11 12">
    <name type="scientific">Desulfoscipio geothermicus DSM 3669</name>
    <dbReference type="NCBI Taxonomy" id="1121426"/>
    <lineage>
        <taxon>Bacteria</taxon>
        <taxon>Bacillati</taxon>
        <taxon>Bacillota</taxon>
        <taxon>Clostridia</taxon>
        <taxon>Eubacteriales</taxon>
        <taxon>Desulfallaceae</taxon>
        <taxon>Desulfoscipio</taxon>
    </lineage>
</organism>